<dbReference type="InterPro" id="IPR006638">
    <property type="entry name" value="Elp3/MiaA/NifB-like_rSAM"/>
</dbReference>
<dbReference type="InterPro" id="IPR050105">
    <property type="entry name" value="MoCo_biosynth_MoaA/MoaC"/>
</dbReference>
<evidence type="ECO:0000256" key="2">
    <source>
        <dbReference type="ARBA" id="ARBA00022485"/>
    </source>
</evidence>
<dbReference type="EC" id="4.1.99.22" evidence="1 12"/>
<keyword evidence="7 12" id="KW-0411">Iron-sulfur</keyword>
<dbReference type="PANTHER" id="PTHR22960">
    <property type="entry name" value="MOLYBDOPTERIN COFACTOR SYNTHESIS PROTEIN A"/>
    <property type="match status" value="1"/>
</dbReference>
<dbReference type="SFLD" id="SFLDS00029">
    <property type="entry name" value="Radical_SAM"/>
    <property type="match status" value="1"/>
</dbReference>
<dbReference type="InterPro" id="IPR000385">
    <property type="entry name" value="MoaA_NifB_PqqE_Fe-S-bd_CS"/>
</dbReference>
<reference evidence="15 16" key="1">
    <citation type="submission" date="2024-03" db="EMBL/GenBank/DDBJ databases">
        <title>High-quality draft genome sequencing of Tistrella sp. BH-R2-4.</title>
        <authorList>
            <person name="Dong C."/>
        </authorList>
    </citation>
    <scope>NUCLEOTIDE SEQUENCE [LARGE SCALE GENOMIC DNA]</scope>
    <source>
        <strain evidence="15 16">BH-R2-4</strain>
    </source>
</reference>
<feature type="binding site" evidence="12">
    <location>
        <begin position="287"/>
        <end position="289"/>
    </location>
    <ligand>
        <name>GTP</name>
        <dbReference type="ChEBI" id="CHEBI:37565"/>
    </ligand>
</feature>
<dbReference type="InterPro" id="IPR013785">
    <property type="entry name" value="Aldolase_TIM"/>
</dbReference>
<dbReference type="Proteomes" id="UP001413721">
    <property type="component" value="Unassembled WGS sequence"/>
</dbReference>
<feature type="binding site" evidence="12">
    <location>
        <position position="282"/>
    </location>
    <ligand>
        <name>[4Fe-4S] cluster</name>
        <dbReference type="ChEBI" id="CHEBI:49883"/>
        <label>2</label>
        <note>4Fe-4S-substrate</note>
    </ligand>
</feature>
<comment type="catalytic activity">
    <reaction evidence="11 12">
        <text>GTP + AH2 + S-adenosyl-L-methionine = (8S)-3',8-cyclo-7,8-dihydroguanosine 5'-triphosphate + 5'-deoxyadenosine + L-methionine + A + H(+)</text>
        <dbReference type="Rhea" id="RHEA:49576"/>
        <dbReference type="ChEBI" id="CHEBI:13193"/>
        <dbReference type="ChEBI" id="CHEBI:15378"/>
        <dbReference type="ChEBI" id="CHEBI:17319"/>
        <dbReference type="ChEBI" id="CHEBI:17499"/>
        <dbReference type="ChEBI" id="CHEBI:37565"/>
        <dbReference type="ChEBI" id="CHEBI:57844"/>
        <dbReference type="ChEBI" id="CHEBI:59789"/>
        <dbReference type="ChEBI" id="CHEBI:131766"/>
        <dbReference type="EC" id="4.1.99.22"/>
    </reaction>
</comment>
<feature type="binding site" evidence="12">
    <location>
        <position position="185"/>
    </location>
    <ligand>
        <name>GTP</name>
        <dbReference type="ChEBI" id="CHEBI:37565"/>
    </ligand>
</feature>
<keyword evidence="16" id="KW-1185">Reference proteome</keyword>
<dbReference type="HAMAP" id="MF_01225_B">
    <property type="entry name" value="MoaA_B"/>
    <property type="match status" value="1"/>
</dbReference>
<evidence type="ECO:0000256" key="7">
    <source>
        <dbReference type="ARBA" id="ARBA00023014"/>
    </source>
</evidence>
<comment type="cofactor">
    <cofactor evidence="12">
        <name>[4Fe-4S] cluster</name>
        <dbReference type="ChEBI" id="CHEBI:49883"/>
    </cofactor>
    <text evidence="12">Binds 2 [4Fe-4S] clusters. Binds 1 [4Fe-4S] cluster coordinated with 3 cysteines and an exchangeable S-adenosyl-L-methionine and 1 [4Fe-4S] cluster coordinated with 3 cysteines and the GTP-derived substrate.</text>
</comment>
<keyword evidence="8 12" id="KW-0342">GTP-binding</keyword>
<dbReference type="EMBL" id="JBBKTW010000005">
    <property type="protein sequence ID" value="MEN2989394.1"/>
    <property type="molecule type" value="Genomic_DNA"/>
</dbReference>
<keyword evidence="9 12" id="KW-0501">Molybdenum cofactor biosynthesis</keyword>
<dbReference type="InterPro" id="IPR040064">
    <property type="entry name" value="MoaA-like"/>
</dbReference>
<dbReference type="Gene3D" id="3.20.20.70">
    <property type="entry name" value="Aldolase class I"/>
    <property type="match status" value="1"/>
</dbReference>
<dbReference type="InterPro" id="IPR058240">
    <property type="entry name" value="rSAM_sf"/>
</dbReference>
<feature type="domain" description="Radical SAM core" evidence="14">
    <location>
        <begin position="33"/>
        <end position="259"/>
    </location>
</feature>
<keyword evidence="5 12" id="KW-0547">Nucleotide-binding</keyword>
<dbReference type="Pfam" id="PF06463">
    <property type="entry name" value="Mob_synth_C"/>
    <property type="match status" value="1"/>
</dbReference>
<keyword evidence="10 12" id="KW-0456">Lyase</keyword>
<evidence type="ECO:0000256" key="10">
    <source>
        <dbReference type="ARBA" id="ARBA00023239"/>
    </source>
</evidence>
<organism evidence="15 16">
    <name type="scientific">Tistrella arctica</name>
    <dbReference type="NCBI Taxonomy" id="3133430"/>
    <lineage>
        <taxon>Bacteria</taxon>
        <taxon>Pseudomonadati</taxon>
        <taxon>Pseudomonadota</taxon>
        <taxon>Alphaproteobacteria</taxon>
        <taxon>Geminicoccales</taxon>
        <taxon>Geminicoccaceae</taxon>
        <taxon>Tistrella</taxon>
    </lineage>
</organism>
<evidence type="ECO:0000256" key="5">
    <source>
        <dbReference type="ARBA" id="ARBA00022741"/>
    </source>
</evidence>
<keyword evidence="3 12" id="KW-0949">S-adenosyl-L-methionine</keyword>
<dbReference type="Pfam" id="PF04055">
    <property type="entry name" value="Radical_SAM"/>
    <property type="match status" value="1"/>
</dbReference>
<accession>A0ABU9YKQ6</accession>
<feature type="binding site" evidence="12">
    <location>
        <position position="91"/>
    </location>
    <ligand>
        <name>GTP</name>
        <dbReference type="ChEBI" id="CHEBI:37565"/>
    </ligand>
</feature>
<dbReference type="PANTHER" id="PTHR22960:SF0">
    <property type="entry name" value="MOLYBDENUM COFACTOR BIOSYNTHESIS PROTEIN 1"/>
    <property type="match status" value="1"/>
</dbReference>
<evidence type="ECO:0000256" key="1">
    <source>
        <dbReference type="ARBA" id="ARBA00012167"/>
    </source>
</evidence>
<evidence type="ECO:0000256" key="6">
    <source>
        <dbReference type="ARBA" id="ARBA00023004"/>
    </source>
</evidence>
<proteinExistence type="inferred from homology"/>
<feature type="binding site" evidence="12">
    <location>
        <position position="95"/>
    </location>
    <ligand>
        <name>S-adenosyl-L-methionine</name>
        <dbReference type="ChEBI" id="CHEBI:59789"/>
    </ligand>
</feature>
<feature type="binding site" evidence="12">
    <location>
        <position position="285"/>
    </location>
    <ligand>
        <name>[4Fe-4S] cluster</name>
        <dbReference type="ChEBI" id="CHEBI:49883"/>
        <label>2</label>
        <note>4Fe-4S-substrate</note>
    </ligand>
</feature>
<dbReference type="InterPro" id="IPR013483">
    <property type="entry name" value="MoaA"/>
</dbReference>
<gene>
    <name evidence="12 15" type="primary">moaA</name>
    <name evidence="15" type="ORF">WG926_13855</name>
</gene>
<name>A0ABU9YKQ6_9PROT</name>
<dbReference type="PROSITE" id="PS01305">
    <property type="entry name" value="MOAA_NIFB_PQQE"/>
    <property type="match status" value="1"/>
</dbReference>
<evidence type="ECO:0000313" key="15">
    <source>
        <dbReference type="EMBL" id="MEN2989394.1"/>
    </source>
</evidence>
<dbReference type="SMART" id="SM00729">
    <property type="entry name" value="Elp3"/>
    <property type="match status" value="1"/>
</dbReference>
<feature type="compositionally biased region" description="Low complexity" evidence="13">
    <location>
        <begin position="1"/>
        <end position="16"/>
    </location>
</feature>
<evidence type="ECO:0000256" key="4">
    <source>
        <dbReference type="ARBA" id="ARBA00022723"/>
    </source>
</evidence>
<feature type="binding site" evidence="12">
    <location>
        <position position="55"/>
    </location>
    <ligand>
        <name>S-adenosyl-L-methionine</name>
        <dbReference type="ChEBI" id="CHEBI:59789"/>
    </ligand>
</feature>
<feature type="binding site" evidence="12">
    <location>
        <position position="219"/>
    </location>
    <ligand>
        <name>S-adenosyl-L-methionine</name>
        <dbReference type="ChEBI" id="CHEBI:59789"/>
    </ligand>
</feature>
<dbReference type="InterPro" id="IPR010505">
    <property type="entry name" value="MoaA_twitch"/>
</dbReference>
<evidence type="ECO:0000259" key="14">
    <source>
        <dbReference type="PROSITE" id="PS51918"/>
    </source>
</evidence>
<dbReference type="CDD" id="cd01335">
    <property type="entry name" value="Radical_SAM"/>
    <property type="match status" value="1"/>
</dbReference>
<evidence type="ECO:0000313" key="16">
    <source>
        <dbReference type="Proteomes" id="UP001413721"/>
    </source>
</evidence>
<keyword evidence="6 12" id="KW-0408">Iron</keyword>
<feature type="binding site" evidence="12">
    <location>
        <position position="49"/>
    </location>
    <ligand>
        <name>[4Fe-4S] cluster</name>
        <dbReference type="ChEBI" id="CHEBI:49883"/>
        <label>1</label>
        <note>4Fe-4S-S-AdoMet</note>
    </ligand>
</feature>
<dbReference type="SUPFAM" id="SSF102114">
    <property type="entry name" value="Radical SAM enzymes"/>
    <property type="match status" value="1"/>
</dbReference>
<feature type="binding site" evidence="12">
    <location>
        <position position="42"/>
    </location>
    <ligand>
        <name>GTP</name>
        <dbReference type="ChEBI" id="CHEBI:37565"/>
    </ligand>
</feature>
<dbReference type="PROSITE" id="PS51918">
    <property type="entry name" value="RADICAL_SAM"/>
    <property type="match status" value="1"/>
</dbReference>
<dbReference type="InterPro" id="IPR007197">
    <property type="entry name" value="rSAM"/>
</dbReference>
<comment type="caution">
    <text evidence="15">The sequence shown here is derived from an EMBL/GenBank/DDBJ whole genome shotgun (WGS) entry which is preliminary data.</text>
</comment>
<comment type="pathway">
    <text evidence="12">Cofactor biosynthesis; molybdopterin biosynthesis.</text>
</comment>
<feature type="region of interest" description="Disordered" evidence="13">
    <location>
        <begin position="1"/>
        <end position="29"/>
    </location>
</feature>
<feature type="binding site" evidence="12">
    <location>
        <position position="53"/>
    </location>
    <ligand>
        <name>[4Fe-4S] cluster</name>
        <dbReference type="ChEBI" id="CHEBI:49883"/>
        <label>1</label>
        <note>4Fe-4S-S-AdoMet</note>
    </ligand>
</feature>
<feature type="binding site" evidence="12">
    <location>
        <position position="125"/>
    </location>
    <ligand>
        <name>GTP</name>
        <dbReference type="ChEBI" id="CHEBI:37565"/>
    </ligand>
</feature>
<dbReference type="NCBIfam" id="TIGR02666">
    <property type="entry name" value="moaA"/>
    <property type="match status" value="1"/>
</dbReference>
<dbReference type="CDD" id="cd21117">
    <property type="entry name" value="Twitch_MoaA"/>
    <property type="match status" value="1"/>
</dbReference>
<dbReference type="SFLD" id="SFLDG01067">
    <property type="entry name" value="SPASM/twitch_domain_containing"/>
    <property type="match status" value="1"/>
</dbReference>
<feature type="binding site" evidence="12">
    <location>
        <position position="56"/>
    </location>
    <ligand>
        <name>[4Fe-4S] cluster</name>
        <dbReference type="ChEBI" id="CHEBI:49883"/>
        <label>1</label>
        <note>4Fe-4S-S-AdoMet</note>
    </ligand>
</feature>
<evidence type="ECO:0000256" key="3">
    <source>
        <dbReference type="ARBA" id="ARBA00022691"/>
    </source>
</evidence>
<keyword evidence="4 12" id="KW-0479">Metal-binding</keyword>
<evidence type="ECO:0000256" key="11">
    <source>
        <dbReference type="ARBA" id="ARBA00048697"/>
    </source>
</evidence>
<keyword evidence="2 12" id="KW-0004">4Fe-4S</keyword>
<dbReference type="GO" id="GO:0061798">
    <property type="term" value="F:GTP 3',8'-cyclase activity"/>
    <property type="evidence" value="ECO:0007669"/>
    <property type="project" value="UniProtKB-EC"/>
</dbReference>
<evidence type="ECO:0000256" key="12">
    <source>
        <dbReference type="HAMAP-Rule" id="MF_01225"/>
    </source>
</evidence>
<feature type="binding site" evidence="12">
    <location>
        <position position="299"/>
    </location>
    <ligand>
        <name>[4Fe-4S] cluster</name>
        <dbReference type="ChEBI" id="CHEBI:49883"/>
        <label>2</label>
        <note>4Fe-4S-substrate</note>
    </ligand>
</feature>
<comment type="similarity">
    <text evidence="12">Belongs to the radical SAM superfamily. MoaA family.</text>
</comment>
<evidence type="ECO:0000256" key="8">
    <source>
        <dbReference type="ARBA" id="ARBA00023134"/>
    </source>
</evidence>
<feature type="binding site" evidence="12">
    <location>
        <position position="149"/>
    </location>
    <ligand>
        <name>S-adenosyl-L-methionine</name>
        <dbReference type="ChEBI" id="CHEBI:59789"/>
    </ligand>
</feature>
<comment type="function">
    <text evidence="12">Catalyzes the cyclization of GTP to (8S)-3',8-cyclo-7,8-dihydroguanosine 5'-triphosphate.</text>
</comment>
<comment type="subunit">
    <text evidence="12">Monomer and homodimer.</text>
</comment>
<dbReference type="SFLD" id="SFLDG01386">
    <property type="entry name" value="main_SPASM_domain-containing"/>
    <property type="match status" value="1"/>
</dbReference>
<sequence length="356" mass="38405">MSALPPRLADPARRPATAPPTTAPDTGCPLTDAFGRQVRYLRLSVTDRCDLRCVYCMAARPVFMPRDQILTIEELARLAGIFMANGVRRIRLTGGEPLVRRGVMTLIERLGAAVGDGRLDELTLTTNGTRLGVHAADLAAAGIRRVNVSLDSLNPDTFHRLTRGGRLDGVLDGLDRAQAAGLHVKINAVALAGVIEREVDGLIRFAHGRGMDLTLIEVMPLGETGHDRRTQFLSLDHLRDDLATRWTLTSLPDRTAGPARYLRVAETGGRLGLITPLSHRFCEHCDRVRVSAAGRLYTCLGHDGAVDLAPALRAGAPDATEALIRQTLRLKPQGHDFAITRDAAHGIGRTMAALGG</sequence>
<dbReference type="SFLD" id="SFLDG01383">
    <property type="entry name" value="cyclic_pyranopterin_phosphate"/>
    <property type="match status" value="1"/>
</dbReference>
<evidence type="ECO:0000256" key="9">
    <source>
        <dbReference type="ARBA" id="ARBA00023150"/>
    </source>
</evidence>
<evidence type="ECO:0000256" key="13">
    <source>
        <dbReference type="SAM" id="MobiDB-lite"/>
    </source>
</evidence>
<protein>
    <recommendedName>
        <fullName evidence="1 12">GTP 3',8-cyclase</fullName>
        <ecNumber evidence="1 12">4.1.99.22</ecNumber>
    </recommendedName>
    <alternativeName>
        <fullName evidence="12">Molybdenum cofactor biosynthesis protein A</fullName>
    </alternativeName>
</protein>